<dbReference type="RefSeq" id="WP_308135135.1">
    <property type="nucleotide sequence ID" value="NZ_CP133217.1"/>
</dbReference>
<evidence type="ECO:0000313" key="1">
    <source>
        <dbReference type="EMBL" id="MDQ5769238.1"/>
    </source>
</evidence>
<dbReference type="AlphaFoldDB" id="A0AA51MQ56"/>
<protein>
    <recommendedName>
        <fullName evidence="4">Nucleotidyltransferase</fullName>
    </recommendedName>
</protein>
<keyword evidence="3" id="KW-1185">Reference proteome</keyword>
<organism evidence="2">
    <name type="scientific">Thiothrix subterranea</name>
    <dbReference type="NCBI Taxonomy" id="2735563"/>
    <lineage>
        <taxon>Bacteria</taxon>
        <taxon>Pseudomonadati</taxon>
        <taxon>Pseudomonadota</taxon>
        <taxon>Gammaproteobacteria</taxon>
        <taxon>Thiotrichales</taxon>
        <taxon>Thiotrichaceae</taxon>
        <taxon>Thiothrix</taxon>
    </lineage>
</organism>
<evidence type="ECO:0000313" key="2">
    <source>
        <dbReference type="EMBL" id="WML86221.1"/>
    </source>
</evidence>
<evidence type="ECO:0008006" key="4">
    <source>
        <dbReference type="Google" id="ProtNLM"/>
    </source>
</evidence>
<dbReference type="Proteomes" id="UP001229862">
    <property type="component" value="Chromosome"/>
</dbReference>
<gene>
    <name evidence="1" type="ORF">RCC75_11905</name>
    <name evidence="2" type="ORF">RCG00_18250</name>
</gene>
<dbReference type="EMBL" id="CP133217">
    <property type="protein sequence ID" value="WML86221.1"/>
    <property type="molecule type" value="Genomic_DNA"/>
</dbReference>
<dbReference type="Proteomes" id="UP001223336">
    <property type="component" value="Unassembled WGS sequence"/>
</dbReference>
<dbReference type="EMBL" id="JAVFKN010000015">
    <property type="protein sequence ID" value="MDQ5769238.1"/>
    <property type="molecule type" value="Genomic_DNA"/>
</dbReference>
<accession>A0AA51MQ56</accession>
<evidence type="ECO:0000313" key="3">
    <source>
        <dbReference type="Proteomes" id="UP001223336"/>
    </source>
</evidence>
<name>A0AA51MQ56_9GAMM</name>
<proteinExistence type="predicted"/>
<sequence length="201" mass="22949">MRNTREETRHLVAEEAARLIYEEGMRDYRLAKLRAAEQLGVSAHGSSQPTNEEIEAAIHQRIQLFDAETQPALLRQHREVALEAMEFLQAYNPYLTGAALEGTSSPHSAVTLYLSADGVEQVMFFLEDQHIPFQVHERRTRLGNKKQEYFPLLRFYVDDVEVELMVFPHDDRFASAPISPITGKAMKRADRKKVAALLNVI</sequence>
<reference evidence="2 3" key="1">
    <citation type="submission" date="2023-08" db="EMBL/GenBank/DDBJ databases">
        <title>New molecular markers tilS and rpoB for phylogenetic and monitoring studies of the genus Thiothrix biodiversity.</title>
        <authorList>
            <person name="Ravin N.V."/>
            <person name="Smolyakov D."/>
            <person name="Markov N.D."/>
            <person name="Beletsky A.V."/>
            <person name="Mardanov A.V."/>
            <person name="Rudenko T.S."/>
            <person name="Grabovich M.Y."/>
        </authorList>
    </citation>
    <scope>NUCLEOTIDE SEQUENCE</scope>
    <source>
        <strain evidence="2">DNT52</strain>
        <strain evidence="1 3">H33</strain>
    </source>
</reference>